<dbReference type="PANTHER" id="PTHR21139">
    <property type="entry name" value="TRIOSEPHOSPHATE ISOMERASE"/>
    <property type="match status" value="1"/>
</dbReference>
<dbReference type="InterPro" id="IPR022896">
    <property type="entry name" value="TrioseP_Isoase_bac/euk"/>
</dbReference>
<keyword evidence="5 7" id="KW-0324">Glycolysis</keyword>
<dbReference type="EC" id="5.3.1.1" evidence="7 8"/>
<comment type="catalytic activity">
    <reaction evidence="7 8">
        <text>D-glyceraldehyde 3-phosphate = dihydroxyacetone phosphate</text>
        <dbReference type="Rhea" id="RHEA:18585"/>
        <dbReference type="ChEBI" id="CHEBI:57642"/>
        <dbReference type="ChEBI" id="CHEBI:59776"/>
        <dbReference type="EC" id="5.3.1.1"/>
    </reaction>
</comment>
<comment type="subcellular location">
    <subcellularLocation>
        <location evidence="7 8">Cytoplasm</location>
    </subcellularLocation>
</comment>
<evidence type="ECO:0000256" key="6">
    <source>
        <dbReference type="ARBA" id="ARBA00023235"/>
    </source>
</evidence>
<evidence type="ECO:0000256" key="5">
    <source>
        <dbReference type="ARBA" id="ARBA00023152"/>
    </source>
</evidence>
<dbReference type="HAMAP" id="MF_00147_B">
    <property type="entry name" value="TIM_B"/>
    <property type="match status" value="1"/>
</dbReference>
<comment type="similarity">
    <text evidence="2 7 8">Belongs to the triosephosphate isomerase family.</text>
</comment>
<feature type="binding site" evidence="7">
    <location>
        <begin position="234"/>
        <end position="235"/>
    </location>
    <ligand>
        <name>substrate</name>
    </ligand>
</feature>
<dbReference type="InterPro" id="IPR035990">
    <property type="entry name" value="TIM_sf"/>
</dbReference>
<dbReference type="OrthoDB" id="9809429at2"/>
<dbReference type="GO" id="GO:0006094">
    <property type="term" value="P:gluconeogenesis"/>
    <property type="evidence" value="ECO:0007669"/>
    <property type="project" value="UniProtKB-UniRule"/>
</dbReference>
<dbReference type="PROSITE" id="PS51440">
    <property type="entry name" value="TIM_2"/>
    <property type="match status" value="1"/>
</dbReference>
<protein>
    <recommendedName>
        <fullName evidence="7 8">Triosephosphate isomerase</fullName>
        <shortName evidence="7">TIM</shortName>
        <shortName evidence="7">TPI</shortName>
        <ecNumber evidence="7 8">5.3.1.1</ecNumber>
    </recommendedName>
    <alternativeName>
        <fullName evidence="7">Triose-phosphate isomerase</fullName>
    </alternativeName>
</protein>
<gene>
    <name evidence="7" type="primary">tpiA</name>
    <name evidence="9" type="ORF">Pla163_34120</name>
</gene>
<proteinExistence type="inferred from homology"/>
<dbReference type="UniPathway" id="UPA00138"/>
<keyword evidence="4 7" id="KW-0963">Cytoplasm</keyword>
<evidence type="ECO:0000256" key="7">
    <source>
        <dbReference type="HAMAP-Rule" id="MF_00147"/>
    </source>
</evidence>
<accession>A0A518D445</accession>
<dbReference type="NCBIfam" id="TIGR00419">
    <property type="entry name" value="tim"/>
    <property type="match status" value="1"/>
</dbReference>
<evidence type="ECO:0000256" key="3">
    <source>
        <dbReference type="ARBA" id="ARBA00022432"/>
    </source>
</evidence>
<comment type="subunit">
    <text evidence="7 8">Homodimer.</text>
</comment>
<dbReference type="UniPathway" id="UPA00109">
    <property type="reaction ID" value="UER00189"/>
</dbReference>
<dbReference type="PANTHER" id="PTHR21139:SF42">
    <property type="entry name" value="TRIOSEPHOSPHATE ISOMERASE"/>
    <property type="match status" value="1"/>
</dbReference>
<evidence type="ECO:0000256" key="2">
    <source>
        <dbReference type="ARBA" id="ARBA00007422"/>
    </source>
</evidence>
<dbReference type="PROSITE" id="PS00171">
    <property type="entry name" value="TIM_1"/>
    <property type="match status" value="1"/>
</dbReference>
<sequence length="251" mass="26120">MRTPYIAGNWKLNLDRAGALDLARGIAAATSDATGVDLAVAPPYVHIEAVAEALRGTSVRVGAQNCCDQDSGAFTGEISARMLKEVGATFAIVGHSERRHVYGESDELIAAKLGAALAGGLDAILCLGELLEEREAGRTESVVRRQLTSALADFDRAHLGRLTLAYEPVWAIGTGKVATPDQAEEVHAFVRGLLAGLFDDAAAASVRIQYGGSVKPDNARELLGRPNVDGALVGGASLKADSFTGIAAAIR</sequence>
<feature type="binding site" evidence="7">
    <location>
        <begin position="9"/>
        <end position="11"/>
    </location>
    <ligand>
        <name>substrate</name>
    </ligand>
</feature>
<dbReference type="Pfam" id="PF00121">
    <property type="entry name" value="TIM"/>
    <property type="match status" value="1"/>
</dbReference>
<dbReference type="Gene3D" id="3.20.20.70">
    <property type="entry name" value="Aldolase class I"/>
    <property type="match status" value="1"/>
</dbReference>
<dbReference type="EMBL" id="CP036290">
    <property type="protein sequence ID" value="QDU86261.1"/>
    <property type="molecule type" value="Genomic_DNA"/>
</dbReference>
<comment type="function">
    <text evidence="7">Involved in the gluconeogenesis. Catalyzes stereospecifically the conversion of dihydroxyacetone phosphate (DHAP) to D-glyceraldehyde-3-phosphate (G3P).</text>
</comment>
<name>A0A518D445_9BACT</name>
<reference evidence="9 10" key="1">
    <citation type="submission" date="2019-02" db="EMBL/GenBank/DDBJ databases">
        <title>Deep-cultivation of Planctomycetes and their phenomic and genomic characterization uncovers novel biology.</title>
        <authorList>
            <person name="Wiegand S."/>
            <person name="Jogler M."/>
            <person name="Boedeker C."/>
            <person name="Pinto D."/>
            <person name="Vollmers J."/>
            <person name="Rivas-Marin E."/>
            <person name="Kohn T."/>
            <person name="Peeters S.H."/>
            <person name="Heuer A."/>
            <person name="Rast P."/>
            <person name="Oberbeckmann S."/>
            <person name="Bunk B."/>
            <person name="Jeske O."/>
            <person name="Meyerdierks A."/>
            <person name="Storesund J.E."/>
            <person name="Kallscheuer N."/>
            <person name="Luecker S."/>
            <person name="Lage O.M."/>
            <person name="Pohl T."/>
            <person name="Merkel B.J."/>
            <person name="Hornburger P."/>
            <person name="Mueller R.-W."/>
            <person name="Bruemmer F."/>
            <person name="Labrenz M."/>
            <person name="Spormann A.M."/>
            <person name="Op den Camp H."/>
            <person name="Overmann J."/>
            <person name="Amann R."/>
            <person name="Jetten M.S.M."/>
            <person name="Mascher T."/>
            <person name="Medema M.H."/>
            <person name="Devos D.P."/>
            <person name="Kaster A.-K."/>
            <person name="Ovreas L."/>
            <person name="Rohde M."/>
            <person name="Galperin M.Y."/>
            <person name="Jogler C."/>
        </authorList>
    </citation>
    <scope>NUCLEOTIDE SEQUENCE [LARGE SCALE GENOMIC DNA]</scope>
    <source>
        <strain evidence="9 10">Pla163</strain>
    </source>
</reference>
<keyword evidence="10" id="KW-1185">Reference proteome</keyword>
<dbReference type="InterPro" id="IPR000652">
    <property type="entry name" value="Triosephosphate_isomerase"/>
</dbReference>
<dbReference type="SUPFAM" id="SSF51351">
    <property type="entry name" value="Triosephosphate isomerase (TIM)"/>
    <property type="match status" value="1"/>
</dbReference>
<dbReference type="Proteomes" id="UP000319342">
    <property type="component" value="Chromosome"/>
</dbReference>
<dbReference type="GO" id="GO:0004807">
    <property type="term" value="F:triose-phosphate isomerase activity"/>
    <property type="evidence" value="ECO:0007669"/>
    <property type="project" value="UniProtKB-UniRule"/>
</dbReference>
<evidence type="ECO:0000256" key="1">
    <source>
        <dbReference type="ARBA" id="ARBA00004680"/>
    </source>
</evidence>
<dbReference type="GO" id="GO:0005829">
    <property type="term" value="C:cytosol"/>
    <property type="evidence" value="ECO:0007669"/>
    <property type="project" value="TreeGrafter"/>
</dbReference>
<dbReference type="GO" id="GO:0006096">
    <property type="term" value="P:glycolytic process"/>
    <property type="evidence" value="ECO:0007669"/>
    <property type="project" value="UniProtKB-UniRule"/>
</dbReference>
<dbReference type="FunFam" id="3.20.20.70:FF:000016">
    <property type="entry name" value="Triosephosphate isomerase"/>
    <property type="match status" value="1"/>
</dbReference>
<evidence type="ECO:0000313" key="10">
    <source>
        <dbReference type="Proteomes" id="UP000319342"/>
    </source>
</evidence>
<organism evidence="9 10">
    <name type="scientific">Rohdeia mirabilis</name>
    <dbReference type="NCBI Taxonomy" id="2528008"/>
    <lineage>
        <taxon>Bacteria</taxon>
        <taxon>Pseudomonadati</taxon>
        <taxon>Planctomycetota</taxon>
        <taxon>Planctomycetia</taxon>
        <taxon>Planctomycetia incertae sedis</taxon>
        <taxon>Rohdeia</taxon>
    </lineage>
</organism>
<evidence type="ECO:0000313" key="9">
    <source>
        <dbReference type="EMBL" id="QDU86261.1"/>
    </source>
</evidence>
<dbReference type="GO" id="GO:0046166">
    <property type="term" value="P:glyceraldehyde-3-phosphate biosynthetic process"/>
    <property type="evidence" value="ECO:0007669"/>
    <property type="project" value="TreeGrafter"/>
</dbReference>
<dbReference type="GO" id="GO:0019563">
    <property type="term" value="P:glycerol catabolic process"/>
    <property type="evidence" value="ECO:0007669"/>
    <property type="project" value="TreeGrafter"/>
</dbReference>
<comment type="pathway">
    <text evidence="1 7 8">Carbohydrate degradation; glycolysis; D-glyceraldehyde 3-phosphate from glycerone phosphate: step 1/1.</text>
</comment>
<dbReference type="InterPro" id="IPR013785">
    <property type="entry name" value="Aldolase_TIM"/>
</dbReference>
<dbReference type="RefSeq" id="WP_145191163.1">
    <property type="nucleotide sequence ID" value="NZ_CP036290.1"/>
</dbReference>
<keyword evidence="6 7" id="KW-0413">Isomerase</keyword>
<comment type="pathway">
    <text evidence="7 8">Carbohydrate biosynthesis; gluconeogenesis.</text>
</comment>
<feature type="binding site" evidence="7">
    <location>
        <position position="173"/>
    </location>
    <ligand>
        <name>substrate</name>
    </ligand>
</feature>
<evidence type="ECO:0000256" key="4">
    <source>
        <dbReference type="ARBA" id="ARBA00022490"/>
    </source>
</evidence>
<dbReference type="CDD" id="cd00311">
    <property type="entry name" value="TIM"/>
    <property type="match status" value="1"/>
</dbReference>
<feature type="active site" description="Proton acceptor" evidence="7">
    <location>
        <position position="167"/>
    </location>
</feature>
<keyword evidence="3 7" id="KW-0312">Gluconeogenesis</keyword>
<dbReference type="InterPro" id="IPR020861">
    <property type="entry name" value="Triosephosphate_isomerase_AS"/>
</dbReference>
<evidence type="ECO:0000256" key="8">
    <source>
        <dbReference type="RuleBase" id="RU363013"/>
    </source>
</evidence>
<feature type="binding site" evidence="7">
    <location>
        <position position="213"/>
    </location>
    <ligand>
        <name>substrate</name>
    </ligand>
</feature>
<feature type="active site" description="Electrophile" evidence="7">
    <location>
        <position position="95"/>
    </location>
</feature>
<dbReference type="AlphaFoldDB" id="A0A518D445"/>